<protein>
    <submittedName>
        <fullName evidence="9">DUF4190 domain-containing protein</fullName>
    </submittedName>
</protein>
<evidence type="ECO:0000256" key="2">
    <source>
        <dbReference type="ARBA" id="ARBA00007531"/>
    </source>
</evidence>
<evidence type="ECO:0000313" key="9">
    <source>
        <dbReference type="EMBL" id="TWP46423.1"/>
    </source>
</evidence>
<accession>A0A563EK10</accession>
<dbReference type="GO" id="GO:0005886">
    <property type="term" value="C:plasma membrane"/>
    <property type="evidence" value="ECO:0007669"/>
    <property type="project" value="UniProtKB-SubCell"/>
</dbReference>
<keyword evidence="3" id="KW-1003">Cell membrane</keyword>
<evidence type="ECO:0000256" key="1">
    <source>
        <dbReference type="ARBA" id="ARBA00004236"/>
    </source>
</evidence>
<dbReference type="Pfam" id="PF05423">
    <property type="entry name" value="Mycobact_memb"/>
    <property type="match status" value="1"/>
</dbReference>
<dbReference type="InterPro" id="IPR008693">
    <property type="entry name" value="MmpS"/>
</dbReference>
<comment type="subcellular location">
    <subcellularLocation>
        <location evidence="1">Cell membrane</location>
    </subcellularLocation>
</comment>
<evidence type="ECO:0000256" key="3">
    <source>
        <dbReference type="ARBA" id="ARBA00022475"/>
    </source>
</evidence>
<keyword evidence="4 7" id="KW-0812">Transmembrane</keyword>
<keyword evidence="5 7" id="KW-1133">Transmembrane helix</keyword>
<dbReference type="Gene3D" id="2.60.40.2880">
    <property type="entry name" value="MmpS1-5, C-terminal soluble domain"/>
    <property type="match status" value="1"/>
</dbReference>
<dbReference type="InterPro" id="IPR025241">
    <property type="entry name" value="DUF4190"/>
</dbReference>
<sequence>MTGYPMAPPPPPAQNGMGIASFVLGLLGLLTSFIPVVGIVAWPMVIIGLVLGFVALGKAGRGMATNRGMAVAGIVLSALGLVVCVIWVVLFGKAANDVKEEAEREVTIVYELSGEAKDVTVTYTTFGDTTTTPQQEAVTSLPWQKDFKTKGLLKGGSMSASTGVDGGSLTCKVTVDGVVKKTETATGQFAIVTCTGF</sequence>
<dbReference type="Proteomes" id="UP000316639">
    <property type="component" value="Unassembled WGS sequence"/>
</dbReference>
<feature type="domain" description="DUF4190" evidence="8">
    <location>
        <begin position="17"/>
        <end position="86"/>
    </location>
</feature>
<evidence type="ECO:0000256" key="4">
    <source>
        <dbReference type="ARBA" id="ARBA00022692"/>
    </source>
</evidence>
<dbReference type="InterPro" id="IPR038468">
    <property type="entry name" value="MmpS_C"/>
</dbReference>
<keyword evidence="6 7" id="KW-0472">Membrane</keyword>
<evidence type="ECO:0000256" key="6">
    <source>
        <dbReference type="ARBA" id="ARBA00023136"/>
    </source>
</evidence>
<evidence type="ECO:0000313" key="10">
    <source>
        <dbReference type="Proteomes" id="UP000316639"/>
    </source>
</evidence>
<dbReference type="EMBL" id="VOBR01000033">
    <property type="protein sequence ID" value="TWP46423.1"/>
    <property type="molecule type" value="Genomic_DNA"/>
</dbReference>
<dbReference type="AlphaFoldDB" id="A0A563EK10"/>
<evidence type="ECO:0000256" key="5">
    <source>
        <dbReference type="ARBA" id="ARBA00022989"/>
    </source>
</evidence>
<feature type="transmembrane region" description="Helical" evidence="7">
    <location>
        <begin position="33"/>
        <end position="56"/>
    </location>
</feature>
<dbReference type="OrthoDB" id="3556183at2"/>
<name>A0A563EK10_9PSEU</name>
<proteinExistence type="inferred from homology"/>
<comment type="similarity">
    <text evidence="2">Belongs to the MmpS family.</text>
</comment>
<reference evidence="9 10" key="1">
    <citation type="submission" date="2019-07" db="EMBL/GenBank/DDBJ databases">
        <title>Lentzea xizangensis sp. nov., isolated from Qinghai-Tibetan Plateau Soils.</title>
        <authorList>
            <person name="Huang J."/>
        </authorList>
    </citation>
    <scope>NUCLEOTIDE SEQUENCE [LARGE SCALE GENOMIC DNA]</scope>
    <source>
        <strain evidence="9 10">FXJ1.1311</strain>
    </source>
</reference>
<dbReference type="Pfam" id="PF13828">
    <property type="entry name" value="DUF4190"/>
    <property type="match status" value="1"/>
</dbReference>
<evidence type="ECO:0000256" key="7">
    <source>
        <dbReference type="SAM" id="Phobius"/>
    </source>
</evidence>
<keyword evidence="10" id="KW-1185">Reference proteome</keyword>
<gene>
    <name evidence="9" type="ORF">FKR81_35905</name>
</gene>
<comment type="caution">
    <text evidence="9">The sequence shown here is derived from an EMBL/GenBank/DDBJ whole genome shotgun (WGS) entry which is preliminary data.</text>
</comment>
<feature type="transmembrane region" description="Helical" evidence="7">
    <location>
        <begin position="68"/>
        <end position="90"/>
    </location>
</feature>
<evidence type="ECO:0000259" key="8">
    <source>
        <dbReference type="Pfam" id="PF13828"/>
    </source>
</evidence>
<organism evidence="9 10">
    <name type="scientific">Lentzea tibetensis</name>
    <dbReference type="NCBI Taxonomy" id="2591470"/>
    <lineage>
        <taxon>Bacteria</taxon>
        <taxon>Bacillati</taxon>
        <taxon>Actinomycetota</taxon>
        <taxon>Actinomycetes</taxon>
        <taxon>Pseudonocardiales</taxon>
        <taxon>Pseudonocardiaceae</taxon>
        <taxon>Lentzea</taxon>
    </lineage>
</organism>